<evidence type="ECO:0000256" key="1">
    <source>
        <dbReference type="SAM" id="Phobius"/>
    </source>
</evidence>
<reference evidence="2" key="1">
    <citation type="journal article" date="2020" name="Stud. Mycol.">
        <title>101 Dothideomycetes genomes: a test case for predicting lifestyles and emergence of pathogens.</title>
        <authorList>
            <person name="Haridas S."/>
            <person name="Albert R."/>
            <person name="Binder M."/>
            <person name="Bloem J."/>
            <person name="Labutti K."/>
            <person name="Salamov A."/>
            <person name="Andreopoulos B."/>
            <person name="Baker S."/>
            <person name="Barry K."/>
            <person name="Bills G."/>
            <person name="Bluhm B."/>
            <person name="Cannon C."/>
            <person name="Castanera R."/>
            <person name="Culley D."/>
            <person name="Daum C."/>
            <person name="Ezra D."/>
            <person name="Gonzalez J."/>
            <person name="Henrissat B."/>
            <person name="Kuo A."/>
            <person name="Liang C."/>
            <person name="Lipzen A."/>
            <person name="Lutzoni F."/>
            <person name="Magnuson J."/>
            <person name="Mondo S."/>
            <person name="Nolan M."/>
            <person name="Ohm R."/>
            <person name="Pangilinan J."/>
            <person name="Park H.-J."/>
            <person name="Ramirez L."/>
            <person name="Alfaro M."/>
            <person name="Sun H."/>
            <person name="Tritt A."/>
            <person name="Yoshinaga Y."/>
            <person name="Zwiers L.-H."/>
            <person name="Turgeon B."/>
            <person name="Goodwin S."/>
            <person name="Spatafora J."/>
            <person name="Crous P."/>
            <person name="Grigoriev I."/>
        </authorList>
    </citation>
    <scope>NUCLEOTIDE SEQUENCE</scope>
    <source>
        <strain evidence="2">CBS 121167</strain>
    </source>
</reference>
<keyword evidence="1" id="KW-1133">Transmembrane helix</keyword>
<feature type="transmembrane region" description="Helical" evidence="1">
    <location>
        <begin position="39"/>
        <end position="58"/>
    </location>
</feature>
<dbReference type="RefSeq" id="XP_033397801.1">
    <property type="nucleotide sequence ID" value="XM_033538681.1"/>
</dbReference>
<protein>
    <submittedName>
        <fullName evidence="2">Uncharacterized protein</fullName>
    </submittedName>
</protein>
<proteinExistence type="predicted"/>
<keyword evidence="3" id="KW-1185">Reference proteome</keyword>
<accession>A0A6A6BD38</accession>
<gene>
    <name evidence="2" type="ORF">K452DRAFT_26427</name>
</gene>
<evidence type="ECO:0000313" key="2">
    <source>
        <dbReference type="EMBL" id="KAF2142089.1"/>
    </source>
</evidence>
<sequence>MVALLRPFLLFFFFSQRGFHVGAQWVVETRQFGFSLPSHRWGVIVILFHITLIVFITFPSLPFPSLPFLPFIFSSSTLFTEHNAFRFSGTTSYGLMELASMYE</sequence>
<dbReference type="Proteomes" id="UP000799438">
    <property type="component" value="Unassembled WGS sequence"/>
</dbReference>
<keyword evidence="1" id="KW-0812">Transmembrane</keyword>
<dbReference type="EMBL" id="ML995485">
    <property type="protein sequence ID" value="KAF2142089.1"/>
    <property type="molecule type" value="Genomic_DNA"/>
</dbReference>
<evidence type="ECO:0000313" key="3">
    <source>
        <dbReference type="Proteomes" id="UP000799438"/>
    </source>
</evidence>
<name>A0A6A6BD38_9PEZI</name>
<dbReference type="AlphaFoldDB" id="A0A6A6BD38"/>
<dbReference type="GeneID" id="54296177"/>
<organism evidence="2 3">
    <name type="scientific">Aplosporella prunicola CBS 121167</name>
    <dbReference type="NCBI Taxonomy" id="1176127"/>
    <lineage>
        <taxon>Eukaryota</taxon>
        <taxon>Fungi</taxon>
        <taxon>Dikarya</taxon>
        <taxon>Ascomycota</taxon>
        <taxon>Pezizomycotina</taxon>
        <taxon>Dothideomycetes</taxon>
        <taxon>Dothideomycetes incertae sedis</taxon>
        <taxon>Botryosphaeriales</taxon>
        <taxon>Aplosporellaceae</taxon>
        <taxon>Aplosporella</taxon>
    </lineage>
</organism>
<keyword evidence="1" id="KW-0472">Membrane</keyword>